<evidence type="ECO:0000256" key="1">
    <source>
        <dbReference type="SAM" id="SignalP"/>
    </source>
</evidence>
<comment type="caution">
    <text evidence="3">The sequence shown here is derived from an EMBL/GenBank/DDBJ whole genome shotgun (WGS) entry which is preliminary data.</text>
</comment>
<keyword evidence="4" id="KW-1185">Reference proteome</keyword>
<evidence type="ECO:0000313" key="3">
    <source>
        <dbReference type="EMBL" id="GEO43304.1"/>
    </source>
</evidence>
<reference evidence="3 4" key="1">
    <citation type="submission" date="2019-07" db="EMBL/GenBank/DDBJ databases">
        <title>Whole genome shotgun sequence of Skermanella aerolata NBRC 106429.</title>
        <authorList>
            <person name="Hosoyama A."/>
            <person name="Uohara A."/>
            <person name="Ohji S."/>
            <person name="Ichikawa N."/>
        </authorList>
    </citation>
    <scope>NUCLEOTIDE SEQUENCE [LARGE SCALE GENOMIC DNA]</scope>
    <source>
        <strain evidence="3 4">NBRC 106429</strain>
    </source>
</reference>
<protein>
    <recommendedName>
        <fullName evidence="2">Rap1a immunity protein domain-containing protein</fullName>
    </recommendedName>
</protein>
<feature type="chain" id="PRO_5021697469" description="Rap1a immunity protein domain-containing protein" evidence="1">
    <location>
        <begin position="26"/>
        <end position="130"/>
    </location>
</feature>
<dbReference type="AlphaFoldDB" id="A0A512E3I9"/>
<evidence type="ECO:0000259" key="2">
    <source>
        <dbReference type="Pfam" id="PF18602"/>
    </source>
</evidence>
<keyword evidence="1" id="KW-0732">Signal</keyword>
<sequence length="130" mass="13768">MKCSIRSTALVAIFGIFVASTSVMAAIEENFKIRNTGDLVALCSASSNDQLMTAAVNFCQGFATGAYQYHLVAAAASSAPPLVCPPNAPPSRNDVIAQFVTWANANTTASSLPAVEGMFRFLRERFPCAK</sequence>
<accession>A0A512E3I9</accession>
<feature type="signal peptide" evidence="1">
    <location>
        <begin position="1"/>
        <end position="25"/>
    </location>
</feature>
<dbReference type="EMBL" id="BJYZ01000073">
    <property type="protein sequence ID" value="GEO43304.1"/>
    <property type="molecule type" value="Genomic_DNA"/>
</dbReference>
<proteinExistence type="predicted"/>
<gene>
    <name evidence="3" type="ORF">SAE02_74520</name>
</gene>
<dbReference type="Pfam" id="PF18602">
    <property type="entry name" value="Rap1a"/>
    <property type="match status" value="1"/>
</dbReference>
<organism evidence="3 4">
    <name type="scientific">Skermanella aerolata</name>
    <dbReference type="NCBI Taxonomy" id="393310"/>
    <lineage>
        <taxon>Bacteria</taxon>
        <taxon>Pseudomonadati</taxon>
        <taxon>Pseudomonadota</taxon>
        <taxon>Alphaproteobacteria</taxon>
        <taxon>Rhodospirillales</taxon>
        <taxon>Azospirillaceae</taxon>
        <taxon>Skermanella</taxon>
    </lineage>
</organism>
<name>A0A512E3I9_9PROT</name>
<dbReference type="Proteomes" id="UP000321523">
    <property type="component" value="Unassembled WGS sequence"/>
</dbReference>
<dbReference type="InterPro" id="IPR041238">
    <property type="entry name" value="Rap1a"/>
</dbReference>
<evidence type="ECO:0000313" key="4">
    <source>
        <dbReference type="Proteomes" id="UP000321523"/>
    </source>
</evidence>
<feature type="domain" description="Rap1a immunity protein" evidence="2">
    <location>
        <begin position="36"/>
        <end position="128"/>
    </location>
</feature>